<dbReference type="InterPro" id="IPR002108">
    <property type="entry name" value="ADF-H"/>
</dbReference>
<dbReference type="STRING" id="101091.A0A1C7N3K2"/>
<accession>A0A1C7N3K2</accession>
<dbReference type="PANTHER" id="PTHR10829:SF25">
    <property type="entry name" value="DREBRIN-LIKE PROTEIN"/>
    <property type="match status" value="1"/>
</dbReference>
<evidence type="ECO:0000256" key="1">
    <source>
        <dbReference type="SAM" id="MobiDB-lite"/>
    </source>
</evidence>
<dbReference type="PANTHER" id="PTHR10829">
    <property type="entry name" value="CORTACTIN AND DREBRIN"/>
    <property type="match status" value="1"/>
</dbReference>
<feature type="region of interest" description="Disordered" evidence="1">
    <location>
        <begin position="277"/>
        <end position="343"/>
    </location>
</feature>
<dbReference type="Gene3D" id="2.30.29.30">
    <property type="entry name" value="Pleckstrin-homology domain (PH domain)/Phosphotyrosine-binding domain (PTB)"/>
    <property type="match status" value="1"/>
</dbReference>
<evidence type="ECO:0000259" key="2">
    <source>
        <dbReference type="PROSITE" id="PS50003"/>
    </source>
</evidence>
<dbReference type="InParanoid" id="A0A1C7N3K2"/>
<dbReference type="PROSITE" id="PS50003">
    <property type="entry name" value="PH_DOMAIN"/>
    <property type="match status" value="1"/>
</dbReference>
<feature type="compositionally biased region" description="Low complexity" evidence="1">
    <location>
        <begin position="328"/>
        <end position="343"/>
    </location>
</feature>
<dbReference type="AlphaFoldDB" id="A0A1C7N3K2"/>
<name>A0A1C7N3K2_9FUNG</name>
<dbReference type="Pfam" id="PF00241">
    <property type="entry name" value="Cofilin_ADF"/>
    <property type="match status" value="1"/>
</dbReference>
<reference evidence="3 4" key="1">
    <citation type="submission" date="2016-03" db="EMBL/GenBank/DDBJ databases">
        <title>Choanephora cucurbitarum.</title>
        <authorList>
            <person name="Min B."/>
            <person name="Park H."/>
            <person name="Park J.-H."/>
            <person name="Shin H.-D."/>
            <person name="Choi I.-G."/>
        </authorList>
    </citation>
    <scope>NUCLEOTIDE SEQUENCE [LARGE SCALE GENOMIC DNA]</scope>
    <source>
        <strain evidence="3 4">KUS-F28377</strain>
    </source>
</reference>
<feature type="compositionally biased region" description="Basic and acidic residues" evidence="1">
    <location>
        <begin position="371"/>
        <end position="383"/>
    </location>
</feature>
<dbReference type="InterPro" id="IPR001849">
    <property type="entry name" value="PH_domain"/>
</dbReference>
<gene>
    <name evidence="3" type="primary">app1_0</name>
    <name evidence="3" type="ORF">A0J61_08225</name>
</gene>
<sequence length="613" mass="70702">MCDITDPRILNAYISITEHDPTDWLILGYKGTRDVISLYSCGENGLSEFRDNLTDEILFGFIRIEDKFVLVTYVPDTVRLDGYKTKKKRNGNNLPSFFLVVQSNFLFSMIARALVHSRAVANILELSHAQLTASSLSDLSDGNIRTRLKLGQNQVPNRSRPVSKRTSAMATRRRKSGTYSPSPSPSPMSERNLRIHINSMDDYYDDASDRMTATPTPSTPTSVTSSSYANEHYFAIAESPFSLTEEQERKRIQEQTEDMLQTQLARKKELEEARFRQFQREQQEERIRREQTVRRMEEEKRVQQQKEIPPWQLQLKQRKEQQKESRQQKIQSQPQPQQQQIPLWQQQLQQRKLQKQQQLEKEKAQIEERLREQRQARVEKQKELSQSTDKQKTKSMPESTKEPIVTPKSTEEPIITPKIIEEPIVAPKSIEEPIITPMTMQEPTLMVTQDPATVTQISAPIKEEVVVNVEEPEVIQRSSPASLNIEEAPSVQVISQQEEISSSNEIKKEVVAEEVPVMTGFISVQTSTSPFWRRRHFVLYTSQLLLFKDELSKEAMHTIPICSMKRVAPADEDEDTYVANSYMIDTQPGLSFQILADDKKTGKQIYTTLQQLL</sequence>
<feature type="compositionally biased region" description="Basic and acidic residues" evidence="1">
    <location>
        <begin position="277"/>
        <end position="304"/>
    </location>
</feature>
<proteinExistence type="predicted"/>
<feature type="compositionally biased region" description="Basic and acidic residues" evidence="1">
    <location>
        <begin position="317"/>
        <end position="327"/>
    </location>
</feature>
<dbReference type="GO" id="GO:0030864">
    <property type="term" value="C:cortical actin cytoskeleton"/>
    <property type="evidence" value="ECO:0007669"/>
    <property type="project" value="TreeGrafter"/>
</dbReference>
<organism evidence="3 4">
    <name type="scientific">Choanephora cucurbitarum</name>
    <dbReference type="NCBI Taxonomy" id="101091"/>
    <lineage>
        <taxon>Eukaryota</taxon>
        <taxon>Fungi</taxon>
        <taxon>Fungi incertae sedis</taxon>
        <taxon>Mucoromycota</taxon>
        <taxon>Mucoromycotina</taxon>
        <taxon>Mucoromycetes</taxon>
        <taxon>Mucorales</taxon>
        <taxon>Mucorineae</taxon>
        <taxon>Choanephoraceae</taxon>
        <taxon>Choanephoroideae</taxon>
        <taxon>Choanephora</taxon>
    </lineage>
</organism>
<comment type="caution">
    <text evidence="3">The sequence shown here is derived from an EMBL/GenBank/DDBJ whole genome shotgun (WGS) entry which is preliminary data.</text>
</comment>
<dbReference type="EMBL" id="LUGH01000613">
    <property type="protein sequence ID" value="OBZ83725.1"/>
    <property type="molecule type" value="Genomic_DNA"/>
</dbReference>
<dbReference type="InterPro" id="IPR011993">
    <property type="entry name" value="PH-like_dom_sf"/>
</dbReference>
<feature type="compositionally biased region" description="Polar residues" evidence="1">
    <location>
        <begin position="384"/>
        <end position="398"/>
    </location>
</feature>
<evidence type="ECO:0000313" key="3">
    <source>
        <dbReference type="EMBL" id="OBZ83725.1"/>
    </source>
</evidence>
<dbReference type="GO" id="GO:0005884">
    <property type="term" value="C:actin filament"/>
    <property type="evidence" value="ECO:0007669"/>
    <property type="project" value="TreeGrafter"/>
</dbReference>
<dbReference type="OrthoDB" id="2123378at2759"/>
<dbReference type="Gene3D" id="3.40.20.10">
    <property type="entry name" value="Severin"/>
    <property type="match status" value="1"/>
</dbReference>
<keyword evidence="4" id="KW-1185">Reference proteome</keyword>
<protein>
    <submittedName>
        <fullName evidence="3">Protein app1</fullName>
    </submittedName>
</protein>
<feature type="region of interest" description="Disordered" evidence="1">
    <location>
        <begin position="147"/>
        <end position="190"/>
    </location>
</feature>
<feature type="region of interest" description="Disordered" evidence="1">
    <location>
        <begin position="371"/>
        <end position="409"/>
    </location>
</feature>
<dbReference type="GO" id="GO:0030833">
    <property type="term" value="P:regulation of actin filament polymerization"/>
    <property type="evidence" value="ECO:0007669"/>
    <property type="project" value="TreeGrafter"/>
</dbReference>
<evidence type="ECO:0000313" key="4">
    <source>
        <dbReference type="Proteomes" id="UP000093000"/>
    </source>
</evidence>
<dbReference type="SUPFAM" id="SSF55753">
    <property type="entry name" value="Actin depolymerizing proteins"/>
    <property type="match status" value="1"/>
</dbReference>
<dbReference type="InterPro" id="IPR029006">
    <property type="entry name" value="ADF-H/Gelsolin-like_dom_sf"/>
</dbReference>
<dbReference type="SUPFAM" id="SSF50729">
    <property type="entry name" value="PH domain-like"/>
    <property type="match status" value="1"/>
</dbReference>
<dbReference type="Proteomes" id="UP000093000">
    <property type="component" value="Unassembled WGS sequence"/>
</dbReference>
<feature type="domain" description="PH" evidence="2">
    <location>
        <begin position="515"/>
        <end position="613"/>
    </location>
</feature>
<dbReference type="GO" id="GO:0051015">
    <property type="term" value="F:actin filament binding"/>
    <property type="evidence" value="ECO:0007669"/>
    <property type="project" value="TreeGrafter"/>
</dbReference>